<keyword evidence="11" id="KW-1185">Reference proteome</keyword>
<keyword evidence="5" id="KW-0282">Flagellum</keyword>
<evidence type="ECO:0000256" key="2">
    <source>
        <dbReference type="ARBA" id="ARBA00004430"/>
    </source>
</evidence>
<evidence type="ECO:0000256" key="1">
    <source>
        <dbReference type="ARBA" id="ARBA00004230"/>
    </source>
</evidence>
<feature type="non-terminal residue" evidence="10">
    <location>
        <position position="1"/>
    </location>
</feature>
<dbReference type="AlphaFoldDB" id="A0AAD8AH22"/>
<evidence type="ECO:0000256" key="6">
    <source>
        <dbReference type="ARBA" id="ARBA00023069"/>
    </source>
</evidence>
<evidence type="ECO:0000256" key="8">
    <source>
        <dbReference type="ARBA" id="ARBA00023273"/>
    </source>
</evidence>
<dbReference type="Gene3D" id="2.20.110.10">
    <property type="entry name" value="Histone H3 K4-specific methyltransferase SET7/9 N-terminal domain"/>
    <property type="match status" value="3"/>
</dbReference>
<protein>
    <submittedName>
        <fullName evidence="10">Uncharacterized protein</fullName>
    </submittedName>
</protein>
<keyword evidence="6" id="KW-0969">Cilium</keyword>
<keyword evidence="4" id="KW-0677">Repeat</keyword>
<keyword evidence="3" id="KW-0963">Cytoplasm</keyword>
<name>A0AAD8AH22_DIPPU</name>
<gene>
    <name evidence="10" type="ORF">L9F63_010839</name>
</gene>
<evidence type="ECO:0000256" key="7">
    <source>
        <dbReference type="ARBA" id="ARBA00023212"/>
    </source>
</evidence>
<dbReference type="Proteomes" id="UP001233999">
    <property type="component" value="Unassembled WGS sequence"/>
</dbReference>
<proteinExistence type="predicted"/>
<feature type="compositionally biased region" description="Basic and acidic residues" evidence="9">
    <location>
        <begin position="47"/>
        <end position="59"/>
    </location>
</feature>
<dbReference type="SMART" id="SM00698">
    <property type="entry name" value="MORN"/>
    <property type="match status" value="8"/>
</dbReference>
<comment type="caution">
    <text evidence="10">The sequence shown here is derived from an EMBL/GenBank/DDBJ whole genome shotgun (WGS) entry which is preliminary data.</text>
</comment>
<feature type="region of interest" description="Disordered" evidence="9">
    <location>
        <begin position="34"/>
        <end position="59"/>
    </location>
</feature>
<feature type="region of interest" description="Disordered" evidence="9">
    <location>
        <begin position="109"/>
        <end position="139"/>
    </location>
</feature>
<dbReference type="PANTHER" id="PTHR46613:SF1">
    <property type="entry name" value="RADIAL SPOKE HEAD 10 HOMOLOG B-RELATED"/>
    <property type="match status" value="1"/>
</dbReference>
<dbReference type="EMBL" id="JASPKZ010001215">
    <property type="protein sequence ID" value="KAJ9598486.1"/>
    <property type="molecule type" value="Genomic_DNA"/>
</dbReference>
<accession>A0AAD8AH22</accession>
<keyword evidence="8" id="KW-0966">Cell projection</keyword>
<reference evidence="10" key="2">
    <citation type="submission" date="2023-05" db="EMBL/GenBank/DDBJ databases">
        <authorList>
            <person name="Fouks B."/>
        </authorList>
    </citation>
    <scope>NUCLEOTIDE SEQUENCE</scope>
    <source>
        <strain evidence="10">Stay&amp;Tobe</strain>
        <tissue evidence="10">Testes</tissue>
    </source>
</reference>
<keyword evidence="7" id="KW-0206">Cytoskeleton</keyword>
<evidence type="ECO:0000313" key="11">
    <source>
        <dbReference type="Proteomes" id="UP001233999"/>
    </source>
</evidence>
<dbReference type="PANTHER" id="PTHR46613">
    <property type="entry name" value="RADIAL SPOKE HEAD 10 HOMOLOG B-RELATED"/>
    <property type="match status" value="1"/>
</dbReference>
<evidence type="ECO:0000256" key="4">
    <source>
        <dbReference type="ARBA" id="ARBA00022737"/>
    </source>
</evidence>
<evidence type="ECO:0000256" key="9">
    <source>
        <dbReference type="SAM" id="MobiDB-lite"/>
    </source>
</evidence>
<dbReference type="GO" id="GO:0005930">
    <property type="term" value="C:axoneme"/>
    <property type="evidence" value="ECO:0007669"/>
    <property type="project" value="UniProtKB-SubCell"/>
</dbReference>
<feature type="compositionally biased region" description="Basic and acidic residues" evidence="9">
    <location>
        <begin position="117"/>
        <end position="129"/>
    </location>
</feature>
<evidence type="ECO:0000256" key="5">
    <source>
        <dbReference type="ARBA" id="ARBA00022846"/>
    </source>
</evidence>
<organism evidence="10 11">
    <name type="scientific">Diploptera punctata</name>
    <name type="common">Pacific beetle cockroach</name>
    <dbReference type="NCBI Taxonomy" id="6984"/>
    <lineage>
        <taxon>Eukaryota</taxon>
        <taxon>Metazoa</taxon>
        <taxon>Ecdysozoa</taxon>
        <taxon>Arthropoda</taxon>
        <taxon>Hexapoda</taxon>
        <taxon>Insecta</taxon>
        <taxon>Pterygota</taxon>
        <taxon>Neoptera</taxon>
        <taxon>Polyneoptera</taxon>
        <taxon>Dictyoptera</taxon>
        <taxon>Blattodea</taxon>
        <taxon>Blaberoidea</taxon>
        <taxon>Blaberidae</taxon>
        <taxon>Diplopterinae</taxon>
        <taxon>Diploptera</taxon>
    </lineage>
</organism>
<comment type="subcellular location">
    <subcellularLocation>
        <location evidence="1">Cell projection</location>
        <location evidence="1">Cilium</location>
        <location evidence="1">Flagellum</location>
    </subcellularLocation>
    <subcellularLocation>
        <location evidence="2">Cytoplasm</location>
        <location evidence="2">Cytoskeleton</location>
        <location evidence="2">Cilium axoneme</location>
    </subcellularLocation>
</comment>
<reference evidence="10" key="1">
    <citation type="journal article" date="2023" name="IScience">
        <title>Live-bearing cockroach genome reveals convergent evolutionary mechanisms linked to viviparity in insects and beyond.</title>
        <authorList>
            <person name="Fouks B."/>
            <person name="Harrison M.C."/>
            <person name="Mikhailova A.A."/>
            <person name="Marchal E."/>
            <person name="English S."/>
            <person name="Carruthers M."/>
            <person name="Jennings E.C."/>
            <person name="Chiamaka E.L."/>
            <person name="Frigard R.A."/>
            <person name="Pippel M."/>
            <person name="Attardo G.M."/>
            <person name="Benoit J.B."/>
            <person name="Bornberg-Bauer E."/>
            <person name="Tobe S.S."/>
        </authorList>
    </citation>
    <scope>NUCLEOTIDE SEQUENCE</scope>
    <source>
        <strain evidence="10">Stay&amp;Tobe</strain>
    </source>
</reference>
<sequence>MESDEGTIKYRYSNMLNACIAKIKLLTEKKELSLIKESNEPEESEASTEKSYAKERQKESFSQREPCILAQVRRNPTIEDDVVLIFLGIMMRYVTESYSEKRHLEIDIAPSTPSLHTDSENDSSQKLDENNIESKSTTDSSFKKIFSPKECDLPSLLSYPEIEHTNSKLRIRRESSLITVLEAKIHDDFTRRKQSRMKRKSLREYTENISRVSRVIEETLSMLNDYLNESHQSGIPVLKTIENIDEAMEIEQEVINWRVSYHDQDVSITFIEGNTYEGHISRMLMEGCGKYNWTDGSSYKGNFEDGKINGQGKMTFSDLSWYEGEFYHGIRHGKGHFVAIDGIFSYYGDWYLGQKHGKGIIFYGNEHNDYYYGDFFHDERHGYGSRQYRSGARYFGEWKSGQRHGFGTMVFPNNDVYTGSWENGLMNGEGEYIWRAFVNNKFVQPTGNIFRGHWVNGLRSGKGTLLRACGGNIFGKWVDNKKHGPGMVVCWDGLIIRGNPLFIDDNLDESPDENFMIYPSFIIPFSKSNIKEICPENLSTKRNRKSLSRSRSVSIVTETSRPLCASLTYKKVTRSQILHRSEGNPRKINLHDSNFELSYYMYQLLELMDKTPHISKISQSYSNIVTKHKDVTSKNIEISNRGKSSKICTEKYYSQMKDISSLSDDEEPYFTEDMVFATEDMIENEENEEQSMIIDDEMAIKETSITSYMKKTTYNHDKIKLIDFEKKWLKKIILLNIYDLRNIYQKYSRIACKEPVEYDVKCLRIMVWQFERDCGFNHRGFSLIEVDQRV</sequence>
<dbReference type="SUPFAM" id="SSF82185">
    <property type="entry name" value="Histone H3 K4-specific methyltransferase SET7/9 N-terminal domain"/>
    <property type="match status" value="3"/>
</dbReference>
<dbReference type="Pfam" id="PF02493">
    <property type="entry name" value="MORN"/>
    <property type="match status" value="9"/>
</dbReference>
<evidence type="ECO:0000313" key="10">
    <source>
        <dbReference type="EMBL" id="KAJ9598486.1"/>
    </source>
</evidence>
<evidence type="ECO:0000256" key="3">
    <source>
        <dbReference type="ARBA" id="ARBA00022490"/>
    </source>
</evidence>
<dbReference type="InterPro" id="IPR003409">
    <property type="entry name" value="MORN"/>
</dbReference>
<dbReference type="GO" id="GO:0031514">
    <property type="term" value="C:motile cilium"/>
    <property type="evidence" value="ECO:0007669"/>
    <property type="project" value="UniProtKB-SubCell"/>
</dbReference>